<comment type="caution">
    <text evidence="9">The sequence shown here is derived from an EMBL/GenBank/DDBJ whole genome shotgun (WGS) entry which is preliminary data.</text>
</comment>
<reference evidence="9" key="2">
    <citation type="journal article" date="2023" name="IMA Fungus">
        <title>Comparative genomic study of the Penicillium genus elucidates a diverse pangenome and 15 lateral gene transfer events.</title>
        <authorList>
            <person name="Petersen C."/>
            <person name="Sorensen T."/>
            <person name="Nielsen M.R."/>
            <person name="Sondergaard T.E."/>
            <person name="Sorensen J.L."/>
            <person name="Fitzpatrick D.A."/>
            <person name="Frisvad J.C."/>
            <person name="Nielsen K.L."/>
        </authorList>
    </citation>
    <scope>NUCLEOTIDE SEQUENCE</scope>
    <source>
        <strain evidence="9">IBT 35673</strain>
    </source>
</reference>
<feature type="compositionally biased region" description="Basic and acidic residues" evidence="7">
    <location>
        <begin position="292"/>
        <end position="314"/>
    </location>
</feature>
<feature type="compositionally biased region" description="Low complexity" evidence="7">
    <location>
        <begin position="114"/>
        <end position="129"/>
    </location>
</feature>
<dbReference type="GO" id="GO:0034198">
    <property type="term" value="P:cellular response to amino acid starvation"/>
    <property type="evidence" value="ECO:0007669"/>
    <property type="project" value="TreeGrafter"/>
</dbReference>
<dbReference type="InterPro" id="IPR005365">
    <property type="entry name" value="Npr3"/>
</dbReference>
<feature type="region of interest" description="Disordered" evidence="7">
    <location>
        <begin position="279"/>
        <end position="314"/>
    </location>
</feature>
<feature type="region of interest" description="Disordered" evidence="7">
    <location>
        <begin position="707"/>
        <end position="746"/>
    </location>
</feature>
<feature type="compositionally biased region" description="Basic residues" evidence="7">
    <location>
        <begin position="102"/>
        <end position="113"/>
    </location>
</feature>
<evidence type="ECO:0000256" key="2">
    <source>
        <dbReference type="ARBA" id="ARBA00017880"/>
    </source>
</evidence>
<dbReference type="PANTHER" id="PTHR13153">
    <property type="entry name" value="CGTHBA PROTEIN -14 GENE PROTEIN"/>
    <property type="match status" value="1"/>
</dbReference>
<dbReference type="GO" id="GO:0051321">
    <property type="term" value="P:meiotic cell cycle"/>
    <property type="evidence" value="ECO:0007669"/>
    <property type="project" value="UniProtKB-UniRule"/>
</dbReference>
<protein>
    <recommendedName>
        <fullName evidence="2 6">Nitrogen permease regulator 3</fullName>
    </recommendedName>
    <alternativeName>
        <fullName evidence="5 6">Required for meiotic nuclear division protein 11</fullName>
    </alternativeName>
</protein>
<feature type="compositionally biased region" description="Basic residues" evidence="7">
    <location>
        <begin position="281"/>
        <end position="291"/>
    </location>
</feature>
<evidence type="ECO:0000256" key="1">
    <source>
        <dbReference type="ARBA" id="ARBA00010546"/>
    </source>
</evidence>
<dbReference type="GO" id="GO:0038202">
    <property type="term" value="P:TORC1 signaling"/>
    <property type="evidence" value="ECO:0007669"/>
    <property type="project" value="TreeGrafter"/>
</dbReference>
<evidence type="ECO:0000256" key="5">
    <source>
        <dbReference type="ARBA" id="ARBA00030028"/>
    </source>
</evidence>
<dbReference type="Proteomes" id="UP001147695">
    <property type="component" value="Unassembled WGS sequence"/>
</dbReference>
<evidence type="ECO:0000256" key="7">
    <source>
        <dbReference type="SAM" id="MobiDB-lite"/>
    </source>
</evidence>
<reference evidence="9" key="1">
    <citation type="submission" date="2022-12" db="EMBL/GenBank/DDBJ databases">
        <authorList>
            <person name="Petersen C."/>
        </authorList>
    </citation>
    <scope>NUCLEOTIDE SEQUENCE</scope>
    <source>
        <strain evidence="9">IBT 35673</strain>
    </source>
</reference>
<feature type="compositionally biased region" description="Basic and acidic residues" evidence="7">
    <location>
        <begin position="348"/>
        <end position="358"/>
    </location>
</feature>
<dbReference type="PANTHER" id="PTHR13153:SF5">
    <property type="entry name" value="GATOR COMPLEX PROTEIN NPRL3"/>
    <property type="match status" value="1"/>
</dbReference>
<dbReference type="Pfam" id="PF03666">
    <property type="entry name" value="NPR3"/>
    <property type="match status" value="1"/>
</dbReference>
<feature type="region of interest" description="Disordered" evidence="7">
    <location>
        <begin position="328"/>
        <end position="358"/>
    </location>
</feature>
<feature type="compositionally biased region" description="Low complexity" evidence="7">
    <location>
        <begin position="723"/>
        <end position="734"/>
    </location>
</feature>
<accession>A0A9W9UD16</accession>
<dbReference type="GO" id="GO:0010508">
    <property type="term" value="P:positive regulation of autophagy"/>
    <property type="evidence" value="ECO:0007669"/>
    <property type="project" value="TreeGrafter"/>
</dbReference>
<evidence type="ECO:0000313" key="9">
    <source>
        <dbReference type="EMBL" id="KAJ5334514.1"/>
    </source>
</evidence>
<dbReference type="InterPro" id="IPR056603">
    <property type="entry name" value="HTH_NPRL3"/>
</dbReference>
<feature type="region of interest" description="Disordered" evidence="7">
    <location>
        <begin position="180"/>
        <end position="235"/>
    </location>
</feature>
<dbReference type="AlphaFoldDB" id="A0A9W9UD16"/>
<evidence type="ECO:0000256" key="6">
    <source>
        <dbReference type="RuleBase" id="RU368069"/>
    </source>
</evidence>
<dbReference type="Pfam" id="PF24064">
    <property type="entry name" value="HTH_NPRL3"/>
    <property type="match status" value="1"/>
</dbReference>
<feature type="compositionally biased region" description="Acidic residues" evidence="7">
    <location>
        <begin position="710"/>
        <end position="719"/>
    </location>
</feature>
<feature type="domain" description="GATOR1 complex protein NPRL3 C-terminal HTH" evidence="8">
    <location>
        <begin position="818"/>
        <end position="854"/>
    </location>
</feature>
<dbReference type="EMBL" id="JAPZBQ010000004">
    <property type="protein sequence ID" value="KAJ5334514.1"/>
    <property type="molecule type" value="Genomic_DNA"/>
</dbReference>
<dbReference type="GO" id="GO:1990130">
    <property type="term" value="C:GATOR1 complex"/>
    <property type="evidence" value="ECO:0007669"/>
    <property type="project" value="TreeGrafter"/>
</dbReference>
<keyword evidence="3 6" id="KW-0469">Meiosis</keyword>
<comment type="similarity">
    <text evidence="1 6">Belongs to the NPR3 family.</text>
</comment>
<dbReference type="GO" id="GO:0005774">
    <property type="term" value="C:vacuolar membrane"/>
    <property type="evidence" value="ECO:0007669"/>
    <property type="project" value="UniProtKB-SubCell"/>
</dbReference>
<comment type="subcellular location">
    <subcellularLocation>
        <location evidence="6">Vacuole membrane</location>
        <topology evidence="6">Peripheral membrane protein</topology>
    </subcellularLocation>
</comment>
<evidence type="ECO:0000256" key="3">
    <source>
        <dbReference type="ARBA" id="ARBA00023254"/>
    </source>
</evidence>
<comment type="function">
    <text evidence="4 6">Mediates inactivation of the TORC1 complex in response to amino acid starvation. Required for meiotic nuclear division.</text>
</comment>
<keyword evidence="6" id="KW-0732">Signal</keyword>
<gene>
    <name evidence="9" type="ORF">N7452_006917</name>
</gene>
<sequence>MNSQLVVNFGMCEWWHRITTFRPPYPLRSRPMRGNFRPATFDDLQLLHGGVPGRQMSSIARPPDPCLVAIILIVRSRTGPRLVFHYPPNPLSENRFKATTKGGRRTSRTRTRQGSKNTDSSSSDDSGPSSDEDEEEREPQSQSQNQNQNLAASHGNGASSILAGRRASNFALDELLSNATSPAAGDTQRPGSLGSGRGSSMRKRGGAGSDPEEDGATSDLPDDGPGSSRPPWESLLGVPGSVWEKLLSPSRSWHKRRFEVGINDLALIGWPVFVREDGSWRKQRRKKKKKPRADWDGGELGHNENPEDGQKDERFVMSPDLGASVASIADSVISPTESKRGSTSGRPGKPDDAFDPEDKDHMTMFNVVFVVDPPLLEYSMRVKEIYDNIIKKFAKALKWEQARTDYVWKESQHILQVRRRARETKTSTHNLYSELISQSSLARAIYTVYSSISASKIASVSLSPDVSISLQIPPLTSTPCLAGPMDKSYPGLWLTTADSATPADDPGIDENNNPHQVLAKHFALLLLDSEAAIIKDVEASGGALAPALAHYIRCSKPTKSFAQISVSSGIPLSHIQMLSSHLVYWRRARAIPPIHQRDTYIVSPNCDLSKLEIATVAYQTAFPTYPSLPKMLSTLSGTPRPYSNFIPSKDHKEIYFTILAWLLRGGWVTQLRTFARIKVSPEVKMAVEMALRKEEVDRYLAKGVSNSLSVDEESDDEELGDTHSSSSSSLASHGSGEETPMPGRVDPHAQLRFSHKLLDRSTALRLSSFILSPHRASPLESRWLDEIVRRFPDNPKTDQDEENASPDITPNDIQAIHKKYWPVFLKYFNGHDALEKISVRENLKRKLVWQVLMRLGLVTGPLGSIDLDAREQVLVSVRHW</sequence>
<feature type="region of interest" description="Disordered" evidence="7">
    <location>
        <begin position="85"/>
        <end position="156"/>
    </location>
</feature>
<name>A0A9W9UD16_PENBR</name>
<organism evidence="9 10">
    <name type="scientific">Penicillium brevicompactum</name>
    <dbReference type="NCBI Taxonomy" id="5074"/>
    <lineage>
        <taxon>Eukaryota</taxon>
        <taxon>Fungi</taxon>
        <taxon>Dikarya</taxon>
        <taxon>Ascomycota</taxon>
        <taxon>Pezizomycotina</taxon>
        <taxon>Eurotiomycetes</taxon>
        <taxon>Eurotiomycetidae</taxon>
        <taxon>Eurotiales</taxon>
        <taxon>Aspergillaceae</taxon>
        <taxon>Penicillium</taxon>
    </lineage>
</organism>
<feature type="compositionally biased region" description="Acidic residues" evidence="7">
    <location>
        <begin position="210"/>
        <end position="222"/>
    </location>
</feature>
<evidence type="ECO:0000313" key="10">
    <source>
        <dbReference type="Proteomes" id="UP001147695"/>
    </source>
</evidence>
<dbReference type="GO" id="GO:1904262">
    <property type="term" value="P:negative regulation of TORC1 signaling"/>
    <property type="evidence" value="ECO:0007669"/>
    <property type="project" value="TreeGrafter"/>
</dbReference>
<evidence type="ECO:0000256" key="4">
    <source>
        <dbReference type="ARBA" id="ARBA00025376"/>
    </source>
</evidence>
<evidence type="ECO:0000259" key="8">
    <source>
        <dbReference type="Pfam" id="PF24064"/>
    </source>
</evidence>
<proteinExistence type="inferred from homology"/>